<feature type="region of interest" description="Disordered" evidence="1">
    <location>
        <begin position="119"/>
        <end position="190"/>
    </location>
</feature>
<feature type="region of interest" description="Disordered" evidence="1">
    <location>
        <begin position="904"/>
        <end position="925"/>
    </location>
</feature>
<evidence type="ECO:0000256" key="1">
    <source>
        <dbReference type="SAM" id="MobiDB-lite"/>
    </source>
</evidence>
<feature type="compositionally biased region" description="Low complexity" evidence="1">
    <location>
        <begin position="119"/>
        <end position="155"/>
    </location>
</feature>
<accession>A0ABR2Y634</accession>
<keyword evidence="3" id="KW-1185">Reference proteome</keyword>
<comment type="caution">
    <text evidence="2">The sequence shown here is derived from an EMBL/GenBank/DDBJ whole genome shotgun (WGS) entry which is preliminary data.</text>
</comment>
<evidence type="ECO:0000313" key="3">
    <source>
        <dbReference type="Proteomes" id="UP001465668"/>
    </source>
</evidence>
<feature type="region of interest" description="Disordered" evidence="1">
    <location>
        <begin position="1"/>
        <end position="25"/>
    </location>
</feature>
<evidence type="ECO:0008006" key="4">
    <source>
        <dbReference type="Google" id="ProtNLM"/>
    </source>
</evidence>
<dbReference type="Proteomes" id="UP001465668">
    <property type="component" value="Unassembled WGS sequence"/>
</dbReference>
<name>A0ABR2Y634_9PEZI</name>
<reference evidence="2 3" key="1">
    <citation type="submission" date="2024-02" db="EMBL/GenBank/DDBJ databases">
        <title>First draft genome assembly of two strains of Seiridium cardinale.</title>
        <authorList>
            <person name="Emiliani G."/>
            <person name="Scali E."/>
        </authorList>
    </citation>
    <scope>NUCLEOTIDE SEQUENCE [LARGE SCALE GENOMIC DNA]</scope>
    <source>
        <strain evidence="2 3">BM-138-000479</strain>
    </source>
</reference>
<sequence>MGPSRKPVSQAAVNGPGPGPSFQSLRAEPGYVDMSMYHCPGPDHFIPVCPEAGPSGAPFQFQDLDAISASYFPYVRRQDSLDGTGPYSIPSYGIEKFPSLEQPGFSLMYGPAVVPPPSIVSSHSSTVSRRSSARSTLSSIQTELPQQQQQQQQKQPDYLFGPSSWSRGPSPLRNAVSTLPSPTEESERTIDGADIRFDSIPNTGAPIPQRPGQGAMASISHPHICLWGANGPCGTIGFATKEELNWHVKAEHLLICPVIGCTEGSFADRDLVEVHVKWVHKLGSSEVGKDPCQSSNLLSTSVIQQATLSDKPRVNGGFVDRRGDKEGMRFKLELTVATSKKRCRDQLRSVMDKKARKHAGVTPKSIESPGMMRSLTPKMFESVGFPVIWEHGVLPFLVELMPKWCGSGHAITVTRGKKRESRRICIMTAWPISKARKIMIAGHVRDLLPDIHRGNVSFVFSVGEVERLTWSRGLGKDMPDDICTPRNPFCYISPQMGDSIGLSLPNGDDTTATLGPCLKIGDAGFWLANFHPFAETDLTRGSVNVEHPSPEDRDRCLRESHDALEGPEVDFRIGELTATSGYDLKTTRITHEGYWEDCDKEPPLVVTDWSLISSSSRQANMLRRFPSTATPQREVPITRMSSVVPGVEVCSAGRTSALQHGQVCEIPAYLDGKKNGTGKATREWFIEEPFESDDEDAWIRGGMGVPGDSGAAVVDCETNALIGQLWGRNKYYGPGPRFAYFTPIFDVFDDIQERCGEQTRPQLPQYLEEAGRWPAYPICRPCFDLQEYMTSRRSSRESLISMIPGAGMSAEKDHDLVTVSELATPKEGGDQSYWVRHAGTDDAGSSFGSVVSPVPMMSTFFYNPYAASPRPAVLEIKSPYAVDIHDEDLHESVDGAYGGLGKRRTGSAALMRSGSQQSAKKRRIM</sequence>
<evidence type="ECO:0000313" key="2">
    <source>
        <dbReference type="EMBL" id="KAK9781649.1"/>
    </source>
</evidence>
<dbReference type="EMBL" id="JARVKM010000003">
    <property type="protein sequence ID" value="KAK9781649.1"/>
    <property type="molecule type" value="Genomic_DNA"/>
</dbReference>
<organism evidence="2 3">
    <name type="scientific">Seiridium cardinale</name>
    <dbReference type="NCBI Taxonomy" id="138064"/>
    <lineage>
        <taxon>Eukaryota</taxon>
        <taxon>Fungi</taxon>
        <taxon>Dikarya</taxon>
        <taxon>Ascomycota</taxon>
        <taxon>Pezizomycotina</taxon>
        <taxon>Sordariomycetes</taxon>
        <taxon>Xylariomycetidae</taxon>
        <taxon>Amphisphaeriales</taxon>
        <taxon>Sporocadaceae</taxon>
        <taxon>Seiridium</taxon>
    </lineage>
</organism>
<protein>
    <recommendedName>
        <fullName evidence="4">C2H2-type domain-containing protein</fullName>
    </recommendedName>
</protein>
<proteinExistence type="predicted"/>
<gene>
    <name evidence="2" type="ORF">SCAR479_01520</name>
</gene>